<feature type="transmembrane region" description="Helical" evidence="6">
    <location>
        <begin position="149"/>
        <end position="168"/>
    </location>
</feature>
<evidence type="ECO:0000313" key="8">
    <source>
        <dbReference type="Proteomes" id="UP000027997"/>
    </source>
</evidence>
<organism evidence="7 8">
    <name type="scientific">Endozoicomonas elysicola</name>
    <dbReference type="NCBI Taxonomy" id="305900"/>
    <lineage>
        <taxon>Bacteria</taxon>
        <taxon>Pseudomonadati</taxon>
        <taxon>Pseudomonadota</taxon>
        <taxon>Gammaproteobacteria</taxon>
        <taxon>Oceanospirillales</taxon>
        <taxon>Endozoicomonadaceae</taxon>
        <taxon>Endozoicomonas</taxon>
    </lineage>
</organism>
<evidence type="ECO:0000256" key="3">
    <source>
        <dbReference type="ARBA" id="ARBA00022692"/>
    </source>
</evidence>
<keyword evidence="5 6" id="KW-0472">Membrane</keyword>
<evidence type="ECO:0000256" key="6">
    <source>
        <dbReference type="SAM" id="Phobius"/>
    </source>
</evidence>
<keyword evidence="8" id="KW-1185">Reference proteome</keyword>
<sequence length="447" mass="48569">MSSENRITSNRAFILAIAGAAIGLGNIWRFPYVAGENGGSLFFLLYILFVVLLGLPVMIAEIVVGRAGRASPASSLRQLAVSAGRTKHWSKLAWLGTLAATMILSFYSVVSGWVLYFFFQSLSGELPASSIQSASNNFQRLLESPWQVILYHGLFIIMTVAISGRAVSKGIERLNNWLMPLMYLILIILLIYTSGFSGFGIALDYLFGFKLEAITGGVVLEAMGHAFFTLAIGACCLMAYGAYMPERQSVVKAVLIVALLDVLVAVMVGVATFTVVFSESLPVAGGPGLMFITLPVALAQMPFGSLILPLFFLLLVMAVWTSAVNLAEPLVVMMSRLCSGFRGAGAVIAGVVVFLVGLIPGLSFSVWKHFSVGDKTLFDLYTAFATQVMLPVTGLLVLYFSGYIMERKVLVEQLGMQGKSLQFWQFLIRWVSPLLLVMVILGELFRI</sequence>
<keyword evidence="2" id="KW-0813">Transport</keyword>
<feature type="transmembrane region" description="Helical" evidence="6">
    <location>
        <begin position="255"/>
        <end position="277"/>
    </location>
</feature>
<feature type="transmembrane region" description="Helical" evidence="6">
    <location>
        <begin position="180"/>
        <end position="202"/>
    </location>
</feature>
<feature type="transmembrane region" description="Helical" evidence="6">
    <location>
        <begin position="92"/>
        <end position="119"/>
    </location>
</feature>
<dbReference type="InterPro" id="IPR047218">
    <property type="entry name" value="YocR/YhdH-like"/>
</dbReference>
<dbReference type="EMBL" id="JOJP01000001">
    <property type="protein sequence ID" value="KEI71119.1"/>
    <property type="molecule type" value="Genomic_DNA"/>
</dbReference>
<feature type="transmembrane region" description="Helical" evidence="6">
    <location>
        <begin position="384"/>
        <end position="405"/>
    </location>
</feature>
<evidence type="ECO:0000313" key="7">
    <source>
        <dbReference type="EMBL" id="KEI71119.1"/>
    </source>
</evidence>
<dbReference type="GO" id="GO:0016020">
    <property type="term" value="C:membrane"/>
    <property type="evidence" value="ECO:0007669"/>
    <property type="project" value="UniProtKB-SubCell"/>
</dbReference>
<keyword evidence="3 6" id="KW-0812">Transmembrane</keyword>
<reference evidence="7 8" key="1">
    <citation type="submission" date="2014-06" db="EMBL/GenBank/DDBJ databases">
        <title>Whole Genome Sequences of Three Symbiotic Endozoicomonas Bacteria.</title>
        <authorList>
            <person name="Neave M.J."/>
            <person name="Apprill A."/>
            <person name="Voolstra C.R."/>
        </authorList>
    </citation>
    <scope>NUCLEOTIDE SEQUENCE [LARGE SCALE GENOMIC DNA]</scope>
    <source>
        <strain evidence="7 8">DSM 22380</strain>
    </source>
</reference>
<dbReference type="PANTHER" id="PTHR42948:SF1">
    <property type="entry name" value="TRANSPORTER"/>
    <property type="match status" value="1"/>
</dbReference>
<dbReference type="CDD" id="cd10336">
    <property type="entry name" value="SLC6sbd_Tyt1-Like"/>
    <property type="match status" value="1"/>
</dbReference>
<keyword evidence="4 6" id="KW-1133">Transmembrane helix</keyword>
<evidence type="ECO:0008006" key="9">
    <source>
        <dbReference type="Google" id="ProtNLM"/>
    </source>
</evidence>
<accession>A0A081KAE3</accession>
<feature type="transmembrane region" description="Helical" evidence="6">
    <location>
        <begin position="341"/>
        <end position="364"/>
    </location>
</feature>
<evidence type="ECO:0000256" key="1">
    <source>
        <dbReference type="ARBA" id="ARBA00004141"/>
    </source>
</evidence>
<name>A0A081KAE3_9GAMM</name>
<feature type="transmembrane region" description="Helical" evidence="6">
    <location>
        <begin position="222"/>
        <end position="243"/>
    </location>
</feature>
<dbReference type="PRINTS" id="PR00176">
    <property type="entry name" value="NANEUSMPORT"/>
</dbReference>
<feature type="transmembrane region" description="Helical" evidence="6">
    <location>
        <begin position="12"/>
        <end position="31"/>
    </location>
</feature>
<proteinExistence type="predicted"/>
<comment type="caution">
    <text evidence="7">The sequence shown here is derived from an EMBL/GenBank/DDBJ whole genome shotgun (WGS) entry which is preliminary data.</text>
</comment>
<dbReference type="PANTHER" id="PTHR42948">
    <property type="entry name" value="TRANSPORTER"/>
    <property type="match status" value="1"/>
</dbReference>
<gene>
    <name evidence="7" type="ORF">GV64_10495</name>
</gene>
<evidence type="ECO:0000256" key="2">
    <source>
        <dbReference type="ARBA" id="ARBA00022448"/>
    </source>
</evidence>
<dbReference type="SUPFAM" id="SSF161070">
    <property type="entry name" value="SNF-like"/>
    <property type="match status" value="1"/>
</dbReference>
<comment type="subcellular location">
    <subcellularLocation>
        <location evidence="1">Membrane</location>
        <topology evidence="1">Multi-pass membrane protein</topology>
    </subcellularLocation>
</comment>
<dbReference type="Pfam" id="PF00209">
    <property type="entry name" value="SNF"/>
    <property type="match status" value="2"/>
</dbReference>
<dbReference type="InterPro" id="IPR037272">
    <property type="entry name" value="SNS_sf"/>
</dbReference>
<dbReference type="Proteomes" id="UP000027997">
    <property type="component" value="Unassembled WGS sequence"/>
</dbReference>
<feature type="transmembrane region" description="Helical" evidence="6">
    <location>
        <begin position="297"/>
        <end position="320"/>
    </location>
</feature>
<evidence type="ECO:0000256" key="5">
    <source>
        <dbReference type="ARBA" id="ARBA00023136"/>
    </source>
</evidence>
<evidence type="ECO:0000256" key="4">
    <source>
        <dbReference type="ARBA" id="ARBA00022989"/>
    </source>
</evidence>
<protein>
    <recommendedName>
        <fullName evidence="9">Transporter</fullName>
    </recommendedName>
</protein>
<dbReference type="NCBIfam" id="NF037979">
    <property type="entry name" value="Na_transp"/>
    <property type="match status" value="1"/>
</dbReference>
<dbReference type="AlphaFoldDB" id="A0A081KAE3"/>
<dbReference type="InterPro" id="IPR000175">
    <property type="entry name" value="Na/ntran_symport"/>
</dbReference>
<dbReference type="eggNOG" id="COG0733">
    <property type="taxonomic scope" value="Bacteria"/>
</dbReference>
<dbReference type="RefSeq" id="WP_020584982.1">
    <property type="nucleotide sequence ID" value="NZ_JOJP01000001.1"/>
</dbReference>
<feature type="transmembrane region" description="Helical" evidence="6">
    <location>
        <begin position="43"/>
        <end position="64"/>
    </location>
</feature>
<feature type="transmembrane region" description="Helical" evidence="6">
    <location>
        <begin position="426"/>
        <end position="445"/>
    </location>
</feature>
<dbReference type="PROSITE" id="PS50267">
    <property type="entry name" value="NA_NEUROTRAN_SYMP_3"/>
    <property type="match status" value="1"/>
</dbReference>